<keyword evidence="1" id="KW-0472">Membrane</keyword>
<protein>
    <submittedName>
        <fullName evidence="2">Uncharacterized protein</fullName>
    </submittedName>
</protein>
<gene>
    <name evidence="2" type="ORF">Pyn_40801</name>
</gene>
<dbReference type="EMBL" id="PJQY01000351">
    <property type="protein sequence ID" value="PQQ12480.1"/>
    <property type="molecule type" value="Genomic_DNA"/>
</dbReference>
<sequence length="146" mass="16277">MTFQLAFITSSTPGSHQIISMVELAKLISQHQPNLPLSLVITSSAHLPYDPQIPTYFYFTSCASALALFLYLSTIHNQTPKSFRDLSRLRAFRPSSVVQGMVCNFRVVLNLQFSIWEFVQGGLFHSRHLTNSPPSDSISTSTDANP</sequence>
<evidence type="ECO:0000256" key="1">
    <source>
        <dbReference type="SAM" id="Phobius"/>
    </source>
</evidence>
<comment type="caution">
    <text evidence="2">The sequence shown here is derived from an EMBL/GenBank/DDBJ whole genome shotgun (WGS) entry which is preliminary data.</text>
</comment>
<accession>A0A314Z159</accession>
<dbReference type="Proteomes" id="UP000250321">
    <property type="component" value="Unassembled WGS sequence"/>
</dbReference>
<feature type="transmembrane region" description="Helical" evidence="1">
    <location>
        <begin position="56"/>
        <end position="74"/>
    </location>
</feature>
<evidence type="ECO:0000313" key="2">
    <source>
        <dbReference type="EMBL" id="PQQ12480.1"/>
    </source>
</evidence>
<organism evidence="2 3">
    <name type="scientific">Prunus yedoensis var. nudiflora</name>
    <dbReference type="NCBI Taxonomy" id="2094558"/>
    <lineage>
        <taxon>Eukaryota</taxon>
        <taxon>Viridiplantae</taxon>
        <taxon>Streptophyta</taxon>
        <taxon>Embryophyta</taxon>
        <taxon>Tracheophyta</taxon>
        <taxon>Spermatophyta</taxon>
        <taxon>Magnoliopsida</taxon>
        <taxon>eudicotyledons</taxon>
        <taxon>Gunneridae</taxon>
        <taxon>Pentapetalae</taxon>
        <taxon>rosids</taxon>
        <taxon>fabids</taxon>
        <taxon>Rosales</taxon>
        <taxon>Rosaceae</taxon>
        <taxon>Amygdaloideae</taxon>
        <taxon>Amygdaleae</taxon>
        <taxon>Prunus</taxon>
    </lineage>
</organism>
<reference evidence="2 3" key="1">
    <citation type="submission" date="2018-02" db="EMBL/GenBank/DDBJ databases">
        <title>Draft genome of wild Prunus yedoensis var. nudiflora.</title>
        <authorList>
            <person name="Baek S."/>
            <person name="Kim J.-H."/>
            <person name="Choi K."/>
            <person name="Kim G.-B."/>
            <person name="Cho A."/>
            <person name="Jang H."/>
            <person name="Shin C.-H."/>
            <person name="Yu H.-J."/>
            <person name="Mun J.-H."/>
        </authorList>
    </citation>
    <scope>NUCLEOTIDE SEQUENCE [LARGE SCALE GENOMIC DNA]</scope>
    <source>
        <strain evidence="3">cv. Jeju island</strain>
        <tissue evidence="2">Leaf</tissue>
    </source>
</reference>
<keyword evidence="1" id="KW-1133">Transmembrane helix</keyword>
<dbReference type="STRING" id="2094558.A0A314Z159"/>
<dbReference type="AlphaFoldDB" id="A0A314Z159"/>
<name>A0A314Z159_PRUYE</name>
<proteinExistence type="predicted"/>
<keyword evidence="1" id="KW-0812">Transmembrane</keyword>
<keyword evidence="3" id="KW-1185">Reference proteome</keyword>
<evidence type="ECO:0000313" key="3">
    <source>
        <dbReference type="Proteomes" id="UP000250321"/>
    </source>
</evidence>